<organism evidence="2">
    <name type="scientific">marine sediment metagenome</name>
    <dbReference type="NCBI Taxonomy" id="412755"/>
    <lineage>
        <taxon>unclassified sequences</taxon>
        <taxon>metagenomes</taxon>
        <taxon>ecological metagenomes</taxon>
    </lineage>
</organism>
<evidence type="ECO:0000256" key="1">
    <source>
        <dbReference type="SAM" id="Phobius"/>
    </source>
</evidence>
<keyword evidence="1" id="KW-1133">Transmembrane helix</keyword>
<evidence type="ECO:0000313" key="2">
    <source>
        <dbReference type="EMBL" id="GAG12491.1"/>
    </source>
</evidence>
<comment type="caution">
    <text evidence="2">The sequence shown here is derived from an EMBL/GenBank/DDBJ whole genome shotgun (WGS) entry which is preliminary data.</text>
</comment>
<keyword evidence="1" id="KW-0812">Transmembrane</keyword>
<protein>
    <submittedName>
        <fullName evidence="2">Uncharacterized protein</fullName>
    </submittedName>
</protein>
<sequence>MDKNTKIGFVALFTIVAILGAGLLHVGIDYLEPTEDEPQIVE</sequence>
<feature type="non-terminal residue" evidence="2">
    <location>
        <position position="42"/>
    </location>
</feature>
<accession>X0WII7</accession>
<proteinExistence type="predicted"/>
<dbReference type="EMBL" id="BARS01026179">
    <property type="protein sequence ID" value="GAG12491.1"/>
    <property type="molecule type" value="Genomic_DNA"/>
</dbReference>
<gene>
    <name evidence="2" type="ORF">S01H1_41286</name>
</gene>
<reference evidence="2" key="1">
    <citation type="journal article" date="2014" name="Front. Microbiol.">
        <title>High frequency of phylogenetically diverse reductive dehalogenase-homologous genes in deep subseafloor sedimentary metagenomes.</title>
        <authorList>
            <person name="Kawai M."/>
            <person name="Futagami T."/>
            <person name="Toyoda A."/>
            <person name="Takaki Y."/>
            <person name="Nishi S."/>
            <person name="Hori S."/>
            <person name="Arai W."/>
            <person name="Tsubouchi T."/>
            <person name="Morono Y."/>
            <person name="Uchiyama I."/>
            <person name="Ito T."/>
            <person name="Fujiyama A."/>
            <person name="Inagaki F."/>
            <person name="Takami H."/>
        </authorList>
    </citation>
    <scope>NUCLEOTIDE SEQUENCE</scope>
    <source>
        <strain evidence="2">Expedition CK06-06</strain>
    </source>
</reference>
<feature type="transmembrane region" description="Helical" evidence="1">
    <location>
        <begin position="7"/>
        <end position="28"/>
    </location>
</feature>
<keyword evidence="1" id="KW-0472">Membrane</keyword>
<dbReference type="AlphaFoldDB" id="X0WII7"/>
<name>X0WII7_9ZZZZ</name>